<name>A0ABS5WGN0_9FLAO</name>
<keyword evidence="2" id="KW-1185">Reference proteome</keyword>
<dbReference type="EMBL" id="JACATN010000004">
    <property type="protein sequence ID" value="MBT2162557.1"/>
    <property type="molecule type" value="Genomic_DNA"/>
</dbReference>
<gene>
    <name evidence="1" type="ORF">HW347_14900</name>
</gene>
<sequence length="117" mass="13672">MVLNFSDSTDLLANAEKAELYNKLVAQLIKDFGLANIYIDLNLEILPEELKSVLREKIYRLIMERFSEYLNLLYIIDVPEKAFKEITVTDVVEVADQVTFLVLKRELQKVWLKAKYS</sequence>
<evidence type="ECO:0000313" key="2">
    <source>
        <dbReference type="Proteomes" id="UP000740413"/>
    </source>
</evidence>
<protein>
    <submittedName>
        <fullName evidence="1">Uncharacterized protein</fullName>
    </submittedName>
</protein>
<proteinExistence type="predicted"/>
<evidence type="ECO:0000313" key="1">
    <source>
        <dbReference type="EMBL" id="MBT2162557.1"/>
    </source>
</evidence>
<organism evidence="1 2">
    <name type="scientific">Zobellia barbeyronii</name>
    <dbReference type="NCBI Taxonomy" id="2748009"/>
    <lineage>
        <taxon>Bacteria</taxon>
        <taxon>Pseudomonadati</taxon>
        <taxon>Bacteroidota</taxon>
        <taxon>Flavobacteriia</taxon>
        <taxon>Flavobacteriales</taxon>
        <taxon>Flavobacteriaceae</taxon>
        <taxon>Zobellia</taxon>
    </lineage>
</organism>
<accession>A0ABS5WGN0</accession>
<comment type="caution">
    <text evidence="1">The sequence shown here is derived from an EMBL/GenBank/DDBJ whole genome shotgun (WGS) entry which is preliminary data.</text>
</comment>
<reference evidence="2" key="1">
    <citation type="submission" date="2023-07" db="EMBL/GenBank/DDBJ databases">
        <title>Zobellia barbeyronii sp. nov., a new marine flavobacterium, isolated from green and red algae.</title>
        <authorList>
            <person name="Nedashkovskaya O.I."/>
            <person name="Otstavnykh N."/>
            <person name="Zhukova N."/>
            <person name="Guzev K."/>
            <person name="Chausova V."/>
            <person name="Tekutyeva L."/>
            <person name="Mikhailov V."/>
            <person name="Isaeva M."/>
        </authorList>
    </citation>
    <scope>NUCLEOTIDE SEQUENCE [LARGE SCALE GENOMIC DNA]</scope>
    <source>
        <strain evidence="2">KMM 6746</strain>
    </source>
</reference>
<dbReference type="Proteomes" id="UP000740413">
    <property type="component" value="Unassembled WGS sequence"/>
</dbReference>
<dbReference type="RefSeq" id="WP_214612562.1">
    <property type="nucleotide sequence ID" value="NZ_JACATN010000004.1"/>
</dbReference>